<dbReference type="AlphaFoldDB" id="A0A1C4WF70"/>
<dbReference type="InterPro" id="IPR052916">
    <property type="entry name" value="Type-I_RE_MTase_Subunit"/>
</dbReference>
<dbReference type="PRINTS" id="PR00507">
    <property type="entry name" value="N12N6MTFRASE"/>
</dbReference>
<keyword evidence="3" id="KW-0489">Methyltransferase</keyword>
<name>A0A1C4WF70_9ACTN</name>
<dbReference type="GO" id="GO:0003677">
    <property type="term" value="F:DNA binding"/>
    <property type="evidence" value="ECO:0007669"/>
    <property type="project" value="InterPro"/>
</dbReference>
<evidence type="ECO:0000313" key="4">
    <source>
        <dbReference type="Proteomes" id="UP000198864"/>
    </source>
</evidence>
<dbReference type="Proteomes" id="UP000198864">
    <property type="component" value="Unassembled WGS sequence"/>
</dbReference>
<keyword evidence="1" id="KW-0680">Restriction system</keyword>
<dbReference type="Gene3D" id="1.10.10.10">
    <property type="entry name" value="Winged helix-like DNA-binding domain superfamily/Winged helix DNA-binding domain"/>
    <property type="match status" value="1"/>
</dbReference>
<dbReference type="Pfam" id="PF02384">
    <property type="entry name" value="N6_Mtase"/>
    <property type="match status" value="1"/>
</dbReference>
<dbReference type="PROSITE" id="PS00092">
    <property type="entry name" value="N6_MTASE"/>
    <property type="match status" value="1"/>
</dbReference>
<evidence type="ECO:0000256" key="1">
    <source>
        <dbReference type="ARBA" id="ARBA00022747"/>
    </source>
</evidence>
<organism evidence="3 4">
    <name type="scientific">Micromonospora saelicesensis</name>
    <dbReference type="NCBI Taxonomy" id="285676"/>
    <lineage>
        <taxon>Bacteria</taxon>
        <taxon>Bacillati</taxon>
        <taxon>Actinomycetota</taxon>
        <taxon>Actinomycetes</taxon>
        <taxon>Micromonosporales</taxon>
        <taxon>Micromonosporaceae</taxon>
        <taxon>Micromonospora</taxon>
    </lineage>
</organism>
<dbReference type="PANTHER" id="PTHR42998:SF1">
    <property type="entry name" value="TYPE I RESTRICTION ENZYME HINDI METHYLASE SUBUNIT"/>
    <property type="match status" value="1"/>
</dbReference>
<dbReference type="EMBL" id="FMCR01000002">
    <property type="protein sequence ID" value="SCE94820.1"/>
    <property type="molecule type" value="Genomic_DNA"/>
</dbReference>
<dbReference type="InterPro" id="IPR003356">
    <property type="entry name" value="DNA_methylase_A-5"/>
</dbReference>
<feature type="domain" description="DNA methylase adenine-specific" evidence="2">
    <location>
        <begin position="156"/>
        <end position="380"/>
    </location>
</feature>
<keyword evidence="3" id="KW-0808">Transferase</keyword>
<reference evidence="3 4" key="1">
    <citation type="submission" date="2016-06" db="EMBL/GenBank/DDBJ databases">
        <authorList>
            <person name="Kjaerup R.B."/>
            <person name="Dalgaard T.S."/>
            <person name="Juul-Madsen H.R."/>
        </authorList>
    </citation>
    <scope>NUCLEOTIDE SEQUENCE [LARGE SCALE GENOMIC DNA]</scope>
    <source>
        <strain evidence="3 4">DSM 44871</strain>
    </source>
</reference>
<dbReference type="PANTHER" id="PTHR42998">
    <property type="entry name" value="TYPE I RESTRICTION ENZYME HINDVIIP M PROTEIN-RELATED"/>
    <property type="match status" value="1"/>
</dbReference>
<evidence type="ECO:0000259" key="2">
    <source>
        <dbReference type="Pfam" id="PF02384"/>
    </source>
</evidence>
<dbReference type="GO" id="GO:0009307">
    <property type="term" value="P:DNA restriction-modification system"/>
    <property type="evidence" value="ECO:0007669"/>
    <property type="project" value="UniProtKB-KW"/>
</dbReference>
<dbReference type="GO" id="GO:0008170">
    <property type="term" value="F:N-methyltransferase activity"/>
    <property type="evidence" value="ECO:0007669"/>
    <property type="project" value="InterPro"/>
</dbReference>
<dbReference type="InterPro" id="IPR036388">
    <property type="entry name" value="WH-like_DNA-bd_sf"/>
</dbReference>
<dbReference type="GO" id="GO:0032259">
    <property type="term" value="P:methylation"/>
    <property type="evidence" value="ECO:0007669"/>
    <property type="project" value="UniProtKB-KW"/>
</dbReference>
<dbReference type="Gene3D" id="3.40.50.150">
    <property type="entry name" value="Vaccinia Virus protein VP39"/>
    <property type="match status" value="1"/>
</dbReference>
<proteinExistence type="predicted"/>
<dbReference type="InterPro" id="IPR009061">
    <property type="entry name" value="DNA-bd_dom_put_sf"/>
</dbReference>
<protein>
    <submittedName>
        <fullName evidence="3">N-6 DNA Methylase</fullName>
    </submittedName>
</protein>
<gene>
    <name evidence="3" type="ORF">GA0070561_2650</name>
</gene>
<dbReference type="STRING" id="285676.GA0070561_2650"/>
<accession>A0A1C4WF70</accession>
<dbReference type="InterPro" id="IPR002052">
    <property type="entry name" value="DNA_methylase_N6_adenine_CS"/>
</dbReference>
<dbReference type="RefSeq" id="WP_091399433.1">
    <property type="nucleotide sequence ID" value="NZ_FMCR01000002.1"/>
</dbReference>
<sequence length="647" mass="69141">MSQVTAAEISRMAGVSRATVSNWRRRHADFPSPSGGTETSPAYDLEAVRSWLDARGQLPAETPAEDLRAALRERPEKAEPTRLLPLVLAAQRLDPANVDRVLDLPDRDLIRRATDLTGDAVTYGGDEAPVLRALLRCVRVDGALVAADLLGERGTDDSTTTGTYRTPVEVADLMADLLSGADARFPSDVYDPACGVGGLLAAAARRGARRLYGQDLLPAQAAQAATRLGLQHGDVRADIRGGDSLRDDAFPDLGVGAVLCNPPYGNRDWGQEVLAYDPRWVYGLPPKGEPELAWVQHCLAHLAPGGRAVLLMPPAAAERASGRRIRAELVKSGALRAVIALPAGAAPPPHIGLNLWVLTRPDDGAQTAPDTVLFVDAAGPGRQGWESVRDAALSAWSAYDGGVFEAVPSVARAVPVVDLLAGPTDLAPARHVQSVTVAIRPADHLRQVRRMHVELRHAADALIGVTERSERWTAAGKQPQTWRTTAVADLLRGGALTLLRAVPAGRAATVDADVEIRAGDVILPELFARPYRARVAAAADDGRTLGRQHLLLRPDPQRLDAWFLAGFLSAEENVNAAATGSTIVRVDVRRLQVPVMTLPDQQRYGRAFRQVQELRDTAAMQSRLADEAADALGIGLTGGALRPPDEE</sequence>
<dbReference type="SUPFAM" id="SSF53335">
    <property type="entry name" value="S-adenosyl-L-methionine-dependent methyltransferases"/>
    <property type="match status" value="1"/>
</dbReference>
<dbReference type="SUPFAM" id="SSF46955">
    <property type="entry name" value="Putative DNA-binding domain"/>
    <property type="match status" value="1"/>
</dbReference>
<evidence type="ECO:0000313" key="3">
    <source>
        <dbReference type="EMBL" id="SCE94820.1"/>
    </source>
</evidence>
<dbReference type="InterPro" id="IPR029063">
    <property type="entry name" value="SAM-dependent_MTases_sf"/>
</dbReference>